<accession>A0A563EJ51</accession>
<sequence length="159" mass="17972">MISSCCSFRSHPAVSAAYWKVGTFRVYRYLVDTTLSKVDCYLRTCPSRTVLEAIANKWAALLVDTLRHGTLRFGELRRRLDGITQKSLTQGLRTLERDGMVVRTVYPTVPPRVEYSLSPLGHSVADLMSGIRSWSEEHLLEILDARDAYDNRPEPAPVS</sequence>
<gene>
    <name evidence="5" type="ORF">FKR81_35720</name>
</gene>
<keyword evidence="1" id="KW-0805">Transcription regulation</keyword>
<dbReference type="PANTHER" id="PTHR33204:SF37">
    <property type="entry name" value="HTH-TYPE TRANSCRIPTIONAL REGULATOR YODB"/>
    <property type="match status" value="1"/>
</dbReference>
<protein>
    <submittedName>
        <fullName evidence="5">Helix-turn-helix transcriptional regulator</fullName>
    </submittedName>
</protein>
<dbReference type="PROSITE" id="PS51118">
    <property type="entry name" value="HTH_HXLR"/>
    <property type="match status" value="1"/>
</dbReference>
<dbReference type="AlphaFoldDB" id="A0A563EJ51"/>
<dbReference type="SUPFAM" id="SSF46785">
    <property type="entry name" value="Winged helix' DNA-binding domain"/>
    <property type="match status" value="1"/>
</dbReference>
<dbReference type="CDD" id="cd00090">
    <property type="entry name" value="HTH_ARSR"/>
    <property type="match status" value="1"/>
</dbReference>
<reference evidence="5 6" key="1">
    <citation type="submission" date="2019-07" db="EMBL/GenBank/DDBJ databases">
        <title>Lentzea xizangensis sp. nov., isolated from Qinghai-Tibetan Plateau Soils.</title>
        <authorList>
            <person name="Huang J."/>
        </authorList>
    </citation>
    <scope>NUCLEOTIDE SEQUENCE [LARGE SCALE GENOMIC DNA]</scope>
    <source>
        <strain evidence="5 6">FXJ1.1311</strain>
    </source>
</reference>
<dbReference type="GO" id="GO:0003677">
    <property type="term" value="F:DNA binding"/>
    <property type="evidence" value="ECO:0007669"/>
    <property type="project" value="UniProtKB-KW"/>
</dbReference>
<dbReference type="InterPro" id="IPR036388">
    <property type="entry name" value="WH-like_DNA-bd_sf"/>
</dbReference>
<feature type="domain" description="HTH hxlR-type" evidence="4">
    <location>
        <begin position="45"/>
        <end position="143"/>
    </location>
</feature>
<dbReference type="Gene3D" id="1.10.10.10">
    <property type="entry name" value="Winged helix-like DNA-binding domain superfamily/Winged helix DNA-binding domain"/>
    <property type="match status" value="1"/>
</dbReference>
<evidence type="ECO:0000256" key="1">
    <source>
        <dbReference type="ARBA" id="ARBA00023015"/>
    </source>
</evidence>
<organism evidence="5 6">
    <name type="scientific">Lentzea tibetensis</name>
    <dbReference type="NCBI Taxonomy" id="2591470"/>
    <lineage>
        <taxon>Bacteria</taxon>
        <taxon>Bacillati</taxon>
        <taxon>Actinomycetota</taxon>
        <taxon>Actinomycetes</taxon>
        <taxon>Pseudonocardiales</taxon>
        <taxon>Pseudonocardiaceae</taxon>
        <taxon>Lentzea</taxon>
    </lineage>
</organism>
<evidence type="ECO:0000256" key="2">
    <source>
        <dbReference type="ARBA" id="ARBA00023125"/>
    </source>
</evidence>
<dbReference type="PANTHER" id="PTHR33204">
    <property type="entry name" value="TRANSCRIPTIONAL REGULATOR, MARR FAMILY"/>
    <property type="match status" value="1"/>
</dbReference>
<dbReference type="InterPro" id="IPR036390">
    <property type="entry name" value="WH_DNA-bd_sf"/>
</dbReference>
<evidence type="ECO:0000313" key="5">
    <source>
        <dbReference type="EMBL" id="TWP46539.1"/>
    </source>
</evidence>
<dbReference type="Pfam" id="PF01638">
    <property type="entry name" value="HxlR"/>
    <property type="match status" value="1"/>
</dbReference>
<name>A0A563EJ51_9PSEU</name>
<keyword evidence="2" id="KW-0238">DNA-binding</keyword>
<dbReference type="Proteomes" id="UP000316639">
    <property type="component" value="Unassembled WGS sequence"/>
</dbReference>
<dbReference type="InterPro" id="IPR011991">
    <property type="entry name" value="ArsR-like_HTH"/>
</dbReference>
<dbReference type="InterPro" id="IPR002577">
    <property type="entry name" value="HTH_HxlR"/>
</dbReference>
<proteinExistence type="predicted"/>
<comment type="caution">
    <text evidence="5">The sequence shown here is derived from an EMBL/GenBank/DDBJ whole genome shotgun (WGS) entry which is preliminary data.</text>
</comment>
<keyword evidence="6" id="KW-1185">Reference proteome</keyword>
<keyword evidence="3" id="KW-0804">Transcription</keyword>
<evidence type="ECO:0000313" key="6">
    <source>
        <dbReference type="Proteomes" id="UP000316639"/>
    </source>
</evidence>
<dbReference type="EMBL" id="VOBR01000032">
    <property type="protein sequence ID" value="TWP46539.1"/>
    <property type="molecule type" value="Genomic_DNA"/>
</dbReference>
<dbReference type="OrthoDB" id="370168at2"/>
<evidence type="ECO:0000256" key="3">
    <source>
        <dbReference type="ARBA" id="ARBA00023163"/>
    </source>
</evidence>
<evidence type="ECO:0000259" key="4">
    <source>
        <dbReference type="PROSITE" id="PS51118"/>
    </source>
</evidence>